<evidence type="ECO:0000313" key="3">
    <source>
        <dbReference type="EMBL" id="KFK40622.1"/>
    </source>
</evidence>
<keyword evidence="2" id="KW-0732">Signal</keyword>
<name>A0A087HES0_ARAAL</name>
<accession>A0A087HES0</accession>
<dbReference type="OMA" id="MASNMNA"/>
<evidence type="ECO:0000256" key="2">
    <source>
        <dbReference type="SAM" id="SignalP"/>
    </source>
</evidence>
<protein>
    <recommendedName>
        <fullName evidence="5">Glycine-rich protein</fullName>
    </recommendedName>
</protein>
<feature type="signal peptide" evidence="2">
    <location>
        <begin position="1"/>
        <end position="22"/>
    </location>
</feature>
<proteinExistence type="predicted"/>
<dbReference type="Proteomes" id="UP000029120">
    <property type="component" value="Chromosome 2"/>
</dbReference>
<evidence type="ECO:0000256" key="1">
    <source>
        <dbReference type="SAM" id="MobiDB-lite"/>
    </source>
</evidence>
<reference evidence="4" key="1">
    <citation type="journal article" date="2015" name="Nat. Plants">
        <title>Genome expansion of Arabis alpina linked with retrotransposition and reduced symmetric DNA methylation.</title>
        <authorList>
            <person name="Willing E.M."/>
            <person name="Rawat V."/>
            <person name="Mandakova T."/>
            <person name="Maumus F."/>
            <person name="James G.V."/>
            <person name="Nordstroem K.J."/>
            <person name="Becker C."/>
            <person name="Warthmann N."/>
            <person name="Chica C."/>
            <person name="Szarzynska B."/>
            <person name="Zytnicki M."/>
            <person name="Albani M.C."/>
            <person name="Kiefer C."/>
            <person name="Bergonzi S."/>
            <person name="Castaings L."/>
            <person name="Mateos J.L."/>
            <person name="Berns M.C."/>
            <person name="Bujdoso N."/>
            <person name="Piofczyk T."/>
            <person name="de Lorenzo L."/>
            <person name="Barrero-Sicilia C."/>
            <person name="Mateos I."/>
            <person name="Piednoel M."/>
            <person name="Hagmann J."/>
            <person name="Chen-Min-Tao R."/>
            <person name="Iglesias-Fernandez R."/>
            <person name="Schuster S.C."/>
            <person name="Alonso-Blanco C."/>
            <person name="Roudier F."/>
            <person name="Carbonero P."/>
            <person name="Paz-Ares J."/>
            <person name="Davis S.J."/>
            <person name="Pecinka A."/>
            <person name="Quesneville H."/>
            <person name="Colot V."/>
            <person name="Lysak M.A."/>
            <person name="Weigel D."/>
            <person name="Coupland G."/>
            <person name="Schneeberger K."/>
        </authorList>
    </citation>
    <scope>NUCLEOTIDE SEQUENCE [LARGE SCALE GENOMIC DNA]</scope>
    <source>
        <strain evidence="4">cv. Pajares</strain>
    </source>
</reference>
<sequence length="81" mass="8049">MASNMNATKFVVLLILTGVACASVGARQLEGVSRETKLGISIPETTNGSGAALAVDVGSNRDGSGKGYGSGRSYSRGGSSP</sequence>
<dbReference type="AlphaFoldDB" id="A0A087HES0"/>
<feature type="region of interest" description="Disordered" evidence="1">
    <location>
        <begin position="44"/>
        <end position="81"/>
    </location>
</feature>
<evidence type="ECO:0008006" key="5">
    <source>
        <dbReference type="Google" id="ProtNLM"/>
    </source>
</evidence>
<organism evidence="3 4">
    <name type="scientific">Arabis alpina</name>
    <name type="common">Alpine rock-cress</name>
    <dbReference type="NCBI Taxonomy" id="50452"/>
    <lineage>
        <taxon>Eukaryota</taxon>
        <taxon>Viridiplantae</taxon>
        <taxon>Streptophyta</taxon>
        <taxon>Embryophyta</taxon>
        <taxon>Tracheophyta</taxon>
        <taxon>Spermatophyta</taxon>
        <taxon>Magnoliopsida</taxon>
        <taxon>eudicotyledons</taxon>
        <taxon>Gunneridae</taxon>
        <taxon>Pentapetalae</taxon>
        <taxon>rosids</taxon>
        <taxon>malvids</taxon>
        <taxon>Brassicales</taxon>
        <taxon>Brassicaceae</taxon>
        <taxon>Arabideae</taxon>
        <taxon>Arabis</taxon>
    </lineage>
</organism>
<dbReference type="Gramene" id="KFK40622">
    <property type="protein sequence ID" value="KFK40622"/>
    <property type="gene ID" value="AALP_AA2G020100"/>
</dbReference>
<keyword evidence="4" id="KW-1185">Reference proteome</keyword>
<evidence type="ECO:0000313" key="4">
    <source>
        <dbReference type="Proteomes" id="UP000029120"/>
    </source>
</evidence>
<feature type="compositionally biased region" description="Low complexity" evidence="1">
    <location>
        <begin position="71"/>
        <end position="81"/>
    </location>
</feature>
<dbReference type="OrthoDB" id="1113718at2759"/>
<gene>
    <name evidence="3" type="ordered locus">AALP_Aa2g020100</name>
</gene>
<dbReference type="EMBL" id="CM002870">
    <property type="protein sequence ID" value="KFK40622.1"/>
    <property type="molecule type" value="Genomic_DNA"/>
</dbReference>
<feature type="chain" id="PRO_5001823114" description="Glycine-rich protein" evidence="2">
    <location>
        <begin position="23"/>
        <end position="81"/>
    </location>
</feature>